<dbReference type="GeneID" id="57753089"/>
<dbReference type="PANTHER" id="PTHR43266">
    <property type="entry name" value="MACROLIDE-EFFLUX PROTEIN"/>
    <property type="match status" value="1"/>
</dbReference>
<feature type="transmembrane region" description="Helical" evidence="7">
    <location>
        <begin position="46"/>
        <end position="70"/>
    </location>
</feature>
<dbReference type="EMBL" id="CDNC01000027">
    <property type="protein sequence ID" value="CEM62428.1"/>
    <property type="molecule type" value="Genomic_DNA"/>
</dbReference>
<feature type="transmembrane region" description="Helical" evidence="7">
    <location>
        <begin position="172"/>
        <end position="192"/>
    </location>
</feature>
<evidence type="ECO:0000256" key="4">
    <source>
        <dbReference type="ARBA" id="ARBA00022692"/>
    </source>
</evidence>
<dbReference type="Pfam" id="PF07690">
    <property type="entry name" value="MFS_1"/>
    <property type="match status" value="1"/>
</dbReference>
<organism evidence="8 10">
    <name type="scientific">Treponema phagedenis</name>
    <dbReference type="NCBI Taxonomy" id="162"/>
    <lineage>
        <taxon>Bacteria</taxon>
        <taxon>Pseudomonadati</taxon>
        <taxon>Spirochaetota</taxon>
        <taxon>Spirochaetia</taxon>
        <taxon>Spirochaetales</taxon>
        <taxon>Treponemataceae</taxon>
        <taxon>Treponema</taxon>
    </lineage>
</organism>
<dbReference type="PANTHER" id="PTHR43266:SF9">
    <property type="entry name" value="PERMEASE, MAJOR FACILITATOR SUPERFAMILY-RELATED"/>
    <property type="match status" value="1"/>
</dbReference>
<evidence type="ECO:0000256" key="2">
    <source>
        <dbReference type="ARBA" id="ARBA00022448"/>
    </source>
</evidence>
<evidence type="ECO:0000313" key="11">
    <source>
        <dbReference type="Proteomes" id="UP000323594"/>
    </source>
</evidence>
<evidence type="ECO:0000313" key="9">
    <source>
        <dbReference type="EMBL" id="QEJ98292.1"/>
    </source>
</evidence>
<accession>A0A0B7GV97</accession>
<protein>
    <submittedName>
        <fullName evidence="9">MFS transporter</fullName>
    </submittedName>
</protein>
<dbReference type="CDD" id="cd06173">
    <property type="entry name" value="MFS_MefA_like"/>
    <property type="match status" value="1"/>
</dbReference>
<dbReference type="Proteomes" id="UP000042527">
    <property type="component" value="Unassembled WGS sequence"/>
</dbReference>
<feature type="transmembrane region" description="Helical" evidence="7">
    <location>
        <begin position="230"/>
        <end position="255"/>
    </location>
</feature>
<dbReference type="AlphaFoldDB" id="A0A0B7GV97"/>
<reference evidence="10" key="2">
    <citation type="submission" date="2015-01" db="EMBL/GenBank/DDBJ databases">
        <authorList>
            <person name="Manzoor Shahid"/>
            <person name="Zubair Saima"/>
        </authorList>
    </citation>
    <scope>NUCLEOTIDE SEQUENCE [LARGE SCALE GENOMIC DNA]</scope>
    <source>
        <strain evidence="10">V1</strain>
    </source>
</reference>
<evidence type="ECO:0000256" key="6">
    <source>
        <dbReference type="ARBA" id="ARBA00023136"/>
    </source>
</evidence>
<dbReference type="EMBL" id="CP042817">
    <property type="protein sequence ID" value="QEJ98292.1"/>
    <property type="molecule type" value="Genomic_DNA"/>
</dbReference>
<dbReference type="GO" id="GO:0022857">
    <property type="term" value="F:transmembrane transporter activity"/>
    <property type="evidence" value="ECO:0007669"/>
    <property type="project" value="InterPro"/>
</dbReference>
<keyword evidence="5 7" id="KW-1133">Transmembrane helix</keyword>
<feature type="transmembrane region" description="Helical" evidence="7">
    <location>
        <begin position="393"/>
        <end position="415"/>
    </location>
</feature>
<dbReference type="Gene3D" id="1.20.1250.20">
    <property type="entry name" value="MFS general substrate transporter like domains"/>
    <property type="match status" value="1"/>
</dbReference>
<keyword evidence="3" id="KW-1003">Cell membrane</keyword>
<feature type="transmembrane region" description="Helical" evidence="7">
    <location>
        <begin position="299"/>
        <end position="318"/>
    </location>
</feature>
<proteinExistence type="predicted"/>
<dbReference type="InterPro" id="IPR036259">
    <property type="entry name" value="MFS_trans_sf"/>
</dbReference>
<reference evidence="9 11" key="3">
    <citation type="submission" date="2019-08" db="EMBL/GenBank/DDBJ databases">
        <authorList>
            <person name="Kuhnert P."/>
        </authorList>
    </citation>
    <scope>NUCLEOTIDE SEQUENCE [LARGE SCALE GENOMIC DNA]</scope>
    <source>
        <strain evidence="9 11">B36.5</strain>
    </source>
</reference>
<keyword evidence="6 7" id="KW-0472">Membrane</keyword>
<evidence type="ECO:0000256" key="3">
    <source>
        <dbReference type="ARBA" id="ARBA00022475"/>
    </source>
</evidence>
<evidence type="ECO:0000313" key="8">
    <source>
        <dbReference type="EMBL" id="CEM62428.1"/>
    </source>
</evidence>
<name>A0A0B7GV97_TREPH</name>
<dbReference type="SUPFAM" id="SSF103473">
    <property type="entry name" value="MFS general substrate transporter"/>
    <property type="match status" value="1"/>
</dbReference>
<keyword evidence="4 7" id="KW-0812">Transmembrane</keyword>
<evidence type="ECO:0000256" key="7">
    <source>
        <dbReference type="SAM" id="Phobius"/>
    </source>
</evidence>
<feature type="transmembrane region" description="Helical" evidence="7">
    <location>
        <begin position="366"/>
        <end position="387"/>
    </location>
</feature>
<feature type="transmembrane region" description="Helical" evidence="7">
    <location>
        <begin position="14"/>
        <end position="40"/>
    </location>
</feature>
<evidence type="ECO:0000313" key="10">
    <source>
        <dbReference type="Proteomes" id="UP000042527"/>
    </source>
</evidence>
<comment type="subcellular location">
    <subcellularLocation>
        <location evidence="1">Cell membrane</location>
        <topology evidence="1">Multi-pass membrane protein</topology>
    </subcellularLocation>
</comment>
<sequence>MKKPIKSLLKNKSYLSYFFATAFSMGSSNILQFTLALYILEKTGSPLVYASILSIIVIPRILLTPVGGVVGDRLKRISIMKTLNMVQILVMSIYAVYSGMYGDISLISVYILVIILEMVEVFYNSAESSILSEIIDKGLMEEAVTLSRVDDGIVYITTPMLAAFIYKSFGIFGSFVLINTLLVLSLILNFFIETPYADELKEKNSKGIKSFFTEFIEGINELRKDRFSKIFVIVAPLINFSFSAIFSVVITYVFLEVFKTSEYIYGIYRMATAGISILLPFLILPIIKKIKPEKLLKYSAISISGFLFLIGLCVYYGMGAGKDNIVLVVGLITFLDCLVISSVMPLNIATQVFFQKNIKNEFRSRIMSVFSMLALSSIPLGNMFYGFLANIMPAYMCIFIASLAVLITYPLILYISKDKSVS</sequence>
<reference evidence="8" key="1">
    <citation type="submission" date="2015-01" db="EMBL/GenBank/DDBJ databases">
        <authorList>
            <person name="Xiang T."/>
            <person name="Song Y."/>
            <person name="Huang L."/>
            <person name="Wang B."/>
            <person name="Wu P."/>
        </authorList>
    </citation>
    <scope>NUCLEOTIDE SEQUENCE [LARGE SCALE GENOMIC DNA]</scope>
    <source>
        <strain evidence="8">V1</strain>
    </source>
</reference>
<dbReference type="Proteomes" id="UP000323594">
    <property type="component" value="Chromosome"/>
</dbReference>
<feature type="transmembrane region" description="Helical" evidence="7">
    <location>
        <begin position="267"/>
        <end position="287"/>
    </location>
</feature>
<dbReference type="RefSeq" id="WP_044634810.1">
    <property type="nucleotide sequence ID" value="NZ_CDNC01000027.1"/>
</dbReference>
<gene>
    <name evidence="9" type="ORF">FUT82_09965</name>
    <name evidence="8" type="ORF">TPHV1_330011</name>
</gene>
<dbReference type="OrthoDB" id="9775268at2"/>
<feature type="transmembrane region" description="Helical" evidence="7">
    <location>
        <begin position="324"/>
        <end position="354"/>
    </location>
</feature>
<keyword evidence="10" id="KW-1185">Reference proteome</keyword>
<dbReference type="GO" id="GO:0005886">
    <property type="term" value="C:plasma membrane"/>
    <property type="evidence" value="ECO:0007669"/>
    <property type="project" value="UniProtKB-SubCell"/>
</dbReference>
<evidence type="ECO:0000256" key="1">
    <source>
        <dbReference type="ARBA" id="ARBA00004651"/>
    </source>
</evidence>
<dbReference type="InterPro" id="IPR011701">
    <property type="entry name" value="MFS"/>
</dbReference>
<evidence type="ECO:0000256" key="5">
    <source>
        <dbReference type="ARBA" id="ARBA00022989"/>
    </source>
</evidence>
<keyword evidence="2" id="KW-0813">Transport</keyword>